<evidence type="ECO:0000256" key="3">
    <source>
        <dbReference type="ARBA" id="ARBA00016111"/>
    </source>
</evidence>
<dbReference type="OrthoDB" id="6264244at2759"/>
<dbReference type="CDD" id="cd00068">
    <property type="entry name" value="GGL"/>
    <property type="match status" value="1"/>
</dbReference>
<comment type="function">
    <text evidence="11">Guanine nucleotide-binding proteins (G proteins) are involved as a modulator or transducer in various transmembrane signaling systems. The beta and gamma chains are required for the GTPase activity, for replacement of GDP by GTP, and for G protein-effector interaction.</text>
</comment>
<keyword evidence="5" id="KW-0488">Methylation</keyword>
<organism evidence="14 15">
    <name type="scientific">Caenorhabditis auriculariae</name>
    <dbReference type="NCBI Taxonomy" id="2777116"/>
    <lineage>
        <taxon>Eukaryota</taxon>
        <taxon>Metazoa</taxon>
        <taxon>Ecdysozoa</taxon>
        <taxon>Nematoda</taxon>
        <taxon>Chromadorea</taxon>
        <taxon>Rhabditida</taxon>
        <taxon>Rhabditina</taxon>
        <taxon>Rhabditomorpha</taxon>
        <taxon>Rhabditoidea</taxon>
        <taxon>Rhabditidae</taxon>
        <taxon>Peloderinae</taxon>
        <taxon>Caenorhabditis</taxon>
    </lineage>
</organism>
<dbReference type="SMART" id="SM00224">
    <property type="entry name" value="GGL"/>
    <property type="match status" value="1"/>
</dbReference>
<dbReference type="Pfam" id="PF00631">
    <property type="entry name" value="G-gamma"/>
    <property type="match status" value="1"/>
</dbReference>
<evidence type="ECO:0000256" key="8">
    <source>
        <dbReference type="ARBA" id="ARBA00023288"/>
    </source>
</evidence>
<dbReference type="GO" id="GO:0007186">
    <property type="term" value="P:G protein-coupled receptor signaling pathway"/>
    <property type="evidence" value="ECO:0007669"/>
    <property type="project" value="InterPro"/>
</dbReference>
<evidence type="ECO:0000256" key="2">
    <source>
        <dbReference type="ARBA" id="ARBA00007431"/>
    </source>
</evidence>
<keyword evidence="8 11" id="KW-0449">Lipoprotein</keyword>
<evidence type="ECO:0000256" key="1">
    <source>
        <dbReference type="ARBA" id="ARBA00004342"/>
    </source>
</evidence>
<keyword evidence="7 11" id="KW-0807">Transducer</keyword>
<dbReference type="Proteomes" id="UP000835052">
    <property type="component" value="Unassembled WGS sequence"/>
</dbReference>
<evidence type="ECO:0000256" key="10">
    <source>
        <dbReference type="ARBA" id="ARBA00062735"/>
    </source>
</evidence>
<protein>
    <recommendedName>
        <fullName evidence="3 11">Guanine nucleotide-binding protein subunit gamma</fullName>
    </recommendedName>
</protein>
<dbReference type="Gene3D" id="4.10.260.10">
    <property type="entry name" value="Transducin (heterotrimeric G protein), gamma chain"/>
    <property type="match status" value="1"/>
</dbReference>
<evidence type="ECO:0000313" key="14">
    <source>
        <dbReference type="EMBL" id="CAD6193267.1"/>
    </source>
</evidence>
<dbReference type="SMART" id="SM01224">
    <property type="entry name" value="G_gamma"/>
    <property type="match status" value="1"/>
</dbReference>
<dbReference type="PANTHER" id="PTHR13809">
    <property type="entry name" value="GUANINE NUCLEOTIDE-BINDING PROTEIN GAMMA SUBUNIT"/>
    <property type="match status" value="1"/>
</dbReference>
<evidence type="ECO:0000256" key="6">
    <source>
        <dbReference type="ARBA" id="ARBA00023136"/>
    </source>
</evidence>
<sequence length="151" mass="17000">MRSKKADEQTERRISNTARISQPIRVALSDLINREMSQANKSSTAPRSNGRPVNLDYLQVSWINQNNGAGDRAARRPPANPYLPAQASQMDNIKATTEQLRVEAQISRKKVSEVSKDLMEFCEKNKQQDMLVSGPGDQHNPFQEKKSCSML</sequence>
<comment type="caution">
    <text evidence="14">The sequence shown here is derived from an EMBL/GenBank/DDBJ whole genome shotgun (WGS) entry which is preliminary data.</text>
</comment>
<gene>
    <name evidence="14" type="ORF">CAUJ_LOCUS9186</name>
</gene>
<comment type="subunit">
    <text evidence="10">G proteins are composed of 3 units, alpha, beta and gamma. Interacts with gpb-1 and gpb-2.</text>
</comment>
<dbReference type="FunFam" id="4.10.260.10:FF:000001">
    <property type="entry name" value="Guanine nucleotide-binding protein subunit gamma"/>
    <property type="match status" value="1"/>
</dbReference>
<feature type="compositionally biased region" description="Basic and acidic residues" evidence="12">
    <location>
        <begin position="1"/>
        <end position="14"/>
    </location>
</feature>
<evidence type="ECO:0000313" key="15">
    <source>
        <dbReference type="Proteomes" id="UP000835052"/>
    </source>
</evidence>
<evidence type="ECO:0000256" key="11">
    <source>
        <dbReference type="RuleBase" id="RU004973"/>
    </source>
</evidence>
<comment type="similarity">
    <text evidence="2 11">Belongs to the G protein gamma family.</text>
</comment>
<comment type="subunit">
    <text evidence="11">G proteins are composed of 3 units; alpha, beta and gamma.</text>
</comment>
<dbReference type="EMBL" id="CAJGYM010000034">
    <property type="protein sequence ID" value="CAD6193267.1"/>
    <property type="molecule type" value="Genomic_DNA"/>
</dbReference>
<dbReference type="GO" id="GO:0005834">
    <property type="term" value="C:heterotrimeric G-protein complex"/>
    <property type="evidence" value="ECO:0007669"/>
    <property type="project" value="InterPro"/>
</dbReference>
<feature type="domain" description="G protein gamma" evidence="13">
    <location>
        <begin position="86"/>
        <end position="151"/>
    </location>
</feature>
<evidence type="ECO:0000256" key="4">
    <source>
        <dbReference type="ARBA" id="ARBA00022475"/>
    </source>
</evidence>
<evidence type="ECO:0000256" key="9">
    <source>
        <dbReference type="ARBA" id="ARBA00023289"/>
    </source>
</evidence>
<comment type="subcellular location">
    <subcellularLocation>
        <location evidence="1 11">Cell membrane</location>
        <topology evidence="1 11">Lipid-anchor</topology>
        <orientation evidence="1 11">Cytoplasmic side</orientation>
    </subcellularLocation>
</comment>
<evidence type="ECO:0000256" key="5">
    <source>
        <dbReference type="ARBA" id="ARBA00022481"/>
    </source>
</evidence>
<proteinExistence type="inferred from homology"/>
<evidence type="ECO:0000256" key="12">
    <source>
        <dbReference type="SAM" id="MobiDB-lite"/>
    </source>
</evidence>
<evidence type="ECO:0000256" key="7">
    <source>
        <dbReference type="ARBA" id="ARBA00023224"/>
    </source>
</evidence>
<dbReference type="InterPro" id="IPR036284">
    <property type="entry name" value="GGL_sf"/>
</dbReference>
<keyword evidence="9" id="KW-0636">Prenylation</keyword>
<keyword evidence="4 11" id="KW-1003">Cell membrane</keyword>
<dbReference type="SUPFAM" id="SSF48670">
    <property type="entry name" value="Transducin (heterotrimeric G protein), gamma chain"/>
    <property type="match status" value="1"/>
</dbReference>
<keyword evidence="15" id="KW-1185">Reference proteome</keyword>
<dbReference type="PRINTS" id="PR00321">
    <property type="entry name" value="GPROTEING"/>
</dbReference>
<dbReference type="PROSITE" id="PS50058">
    <property type="entry name" value="G_PROTEIN_GAMMA"/>
    <property type="match status" value="1"/>
</dbReference>
<dbReference type="AlphaFoldDB" id="A0A8S1HDH5"/>
<reference evidence="14" key="1">
    <citation type="submission" date="2020-10" db="EMBL/GenBank/DDBJ databases">
        <authorList>
            <person name="Kikuchi T."/>
        </authorList>
    </citation>
    <scope>NUCLEOTIDE SEQUENCE</scope>
    <source>
        <strain evidence="14">NKZ352</strain>
    </source>
</reference>
<dbReference type="InterPro" id="IPR001770">
    <property type="entry name" value="G-protein_gamma"/>
</dbReference>
<dbReference type="InterPro" id="IPR015898">
    <property type="entry name" value="G-protein_gamma-like_dom"/>
</dbReference>
<accession>A0A8S1HDH5</accession>
<dbReference type="GO" id="GO:0031681">
    <property type="term" value="F:G-protein beta-subunit binding"/>
    <property type="evidence" value="ECO:0007669"/>
    <property type="project" value="InterPro"/>
</dbReference>
<feature type="region of interest" description="Disordered" evidence="12">
    <location>
        <begin position="127"/>
        <end position="151"/>
    </location>
</feature>
<keyword evidence="6 11" id="KW-0472">Membrane</keyword>
<evidence type="ECO:0000259" key="13">
    <source>
        <dbReference type="PROSITE" id="PS50058"/>
    </source>
</evidence>
<name>A0A8S1HDH5_9PELO</name>
<feature type="compositionally biased region" description="Basic and acidic residues" evidence="12">
    <location>
        <begin position="142"/>
        <end position="151"/>
    </location>
</feature>
<feature type="region of interest" description="Disordered" evidence="12">
    <location>
        <begin position="1"/>
        <end position="20"/>
    </location>
</feature>